<evidence type="ECO:0000256" key="1">
    <source>
        <dbReference type="SAM" id="MobiDB-lite"/>
    </source>
</evidence>
<organism evidence="2 3">
    <name type="scientific">Portunus trituberculatus</name>
    <name type="common">Swimming crab</name>
    <name type="synonym">Neptunus trituberculatus</name>
    <dbReference type="NCBI Taxonomy" id="210409"/>
    <lineage>
        <taxon>Eukaryota</taxon>
        <taxon>Metazoa</taxon>
        <taxon>Ecdysozoa</taxon>
        <taxon>Arthropoda</taxon>
        <taxon>Crustacea</taxon>
        <taxon>Multicrustacea</taxon>
        <taxon>Malacostraca</taxon>
        <taxon>Eumalacostraca</taxon>
        <taxon>Eucarida</taxon>
        <taxon>Decapoda</taxon>
        <taxon>Pleocyemata</taxon>
        <taxon>Brachyura</taxon>
        <taxon>Eubrachyura</taxon>
        <taxon>Portunoidea</taxon>
        <taxon>Portunidae</taxon>
        <taxon>Portuninae</taxon>
        <taxon>Portunus</taxon>
    </lineage>
</organism>
<keyword evidence="3" id="KW-1185">Reference proteome</keyword>
<feature type="region of interest" description="Disordered" evidence="1">
    <location>
        <begin position="1"/>
        <end position="40"/>
    </location>
</feature>
<dbReference type="EMBL" id="VSRR010001573">
    <property type="protein sequence ID" value="MPC26228.1"/>
    <property type="molecule type" value="Genomic_DNA"/>
</dbReference>
<gene>
    <name evidence="2" type="ORF">E2C01_019363</name>
</gene>
<proteinExistence type="predicted"/>
<evidence type="ECO:0000313" key="3">
    <source>
        <dbReference type="Proteomes" id="UP000324222"/>
    </source>
</evidence>
<sequence length="78" mass="8855">MSITAAPESVRQRQRFAHAERLLPRLSPNTSPTSHLPHSSLESRHFLCVTTRQQRLLYSTLFVTSDKVVPSDLRVVSL</sequence>
<comment type="caution">
    <text evidence="2">The sequence shown here is derived from an EMBL/GenBank/DDBJ whole genome shotgun (WGS) entry which is preliminary data.</text>
</comment>
<name>A0A5B7DXP7_PORTR</name>
<dbReference type="Proteomes" id="UP000324222">
    <property type="component" value="Unassembled WGS sequence"/>
</dbReference>
<protein>
    <submittedName>
        <fullName evidence="2">Uncharacterized protein</fullName>
    </submittedName>
</protein>
<accession>A0A5B7DXP7</accession>
<reference evidence="2 3" key="1">
    <citation type="submission" date="2019-05" db="EMBL/GenBank/DDBJ databases">
        <title>Another draft genome of Portunus trituberculatus and its Hox gene families provides insights of decapod evolution.</title>
        <authorList>
            <person name="Jeong J.-H."/>
            <person name="Song I."/>
            <person name="Kim S."/>
            <person name="Choi T."/>
            <person name="Kim D."/>
            <person name="Ryu S."/>
            <person name="Kim W."/>
        </authorList>
    </citation>
    <scope>NUCLEOTIDE SEQUENCE [LARGE SCALE GENOMIC DNA]</scope>
    <source>
        <tissue evidence="2">Muscle</tissue>
    </source>
</reference>
<evidence type="ECO:0000313" key="2">
    <source>
        <dbReference type="EMBL" id="MPC26228.1"/>
    </source>
</evidence>
<feature type="compositionally biased region" description="Polar residues" evidence="1">
    <location>
        <begin position="27"/>
        <end position="37"/>
    </location>
</feature>
<dbReference type="AlphaFoldDB" id="A0A5B7DXP7"/>